<reference evidence="2" key="1">
    <citation type="submission" date="2014-06" db="EMBL/GenBank/DDBJ databases">
        <authorList>
            <person name="Berkman P.J."/>
        </authorList>
    </citation>
    <scope>NUCLEOTIDE SEQUENCE [LARGE SCALE GENOMIC DNA]</scope>
</reference>
<proteinExistence type="predicted"/>
<name>A0A0F7S318_9BASI</name>
<evidence type="ECO:0000313" key="1">
    <source>
        <dbReference type="EMBL" id="CDW96706.1"/>
    </source>
</evidence>
<keyword evidence="2" id="KW-1185">Reference proteome</keyword>
<sequence>MYNAGYGGYSGYPRPNASSAAGLGNAYGEQSGVLNFGRPFTTNSCSANSCVIITSFNNTL</sequence>
<dbReference type="Proteomes" id="UP000242770">
    <property type="component" value="Unassembled WGS sequence"/>
</dbReference>
<organism evidence="1 2">
    <name type="scientific">Sporisorium scitamineum</name>
    <dbReference type="NCBI Taxonomy" id="49012"/>
    <lineage>
        <taxon>Eukaryota</taxon>
        <taxon>Fungi</taxon>
        <taxon>Dikarya</taxon>
        <taxon>Basidiomycota</taxon>
        <taxon>Ustilaginomycotina</taxon>
        <taxon>Ustilaginomycetes</taxon>
        <taxon>Ustilaginales</taxon>
        <taxon>Ustilaginaceae</taxon>
        <taxon>Sporisorium</taxon>
    </lineage>
</organism>
<dbReference type="EMBL" id="CCFA01000780">
    <property type="protein sequence ID" value="CDW96706.1"/>
    <property type="molecule type" value="Genomic_DNA"/>
</dbReference>
<protein>
    <submittedName>
        <fullName evidence="1">Uncharacterized protein</fullName>
    </submittedName>
</protein>
<dbReference type="AlphaFoldDB" id="A0A0F7S318"/>
<evidence type="ECO:0000313" key="2">
    <source>
        <dbReference type="Proteomes" id="UP000242770"/>
    </source>
</evidence>
<gene>
    <name evidence="1" type="primary">SSCI15090.1</name>
</gene>
<accession>A0A0F7S318</accession>